<keyword evidence="2" id="KW-0472">Membrane</keyword>
<keyword evidence="3" id="KW-1185">Reference proteome</keyword>
<feature type="compositionally biased region" description="Polar residues" evidence="1">
    <location>
        <begin position="151"/>
        <end position="168"/>
    </location>
</feature>
<proteinExistence type="predicted"/>
<evidence type="ECO:0000256" key="1">
    <source>
        <dbReference type="SAM" id="MobiDB-lite"/>
    </source>
</evidence>
<keyword evidence="2" id="KW-0812">Transmembrane</keyword>
<sequence length="176" mass="19660">MYNSLASTFGKALNEQSRHTIVTFDRKSNEVVVEDRFGIVLYVIVASLVLIFGILLKCGRKKRNQRLRNGISNRTAENWTVDLPKGKIQIDRLDSSNRFQRSANSKVNGTEDGQAKYTTAKTAASGIFEPSKTCNTVADCDMPQEKKVENGISTDASHSLHQWSQLKQQPPIKETS</sequence>
<feature type="transmembrane region" description="Helical" evidence="2">
    <location>
        <begin position="37"/>
        <end position="56"/>
    </location>
</feature>
<dbReference type="WBParaSite" id="TMUE_2000007892.1">
    <property type="protein sequence ID" value="TMUE_2000007892.1"/>
    <property type="gene ID" value="WBGene00292977"/>
</dbReference>
<name>A0A5S6QLZ5_TRIMR</name>
<protein>
    <submittedName>
        <fullName evidence="4">Uncharacterized protein</fullName>
    </submittedName>
</protein>
<dbReference type="Proteomes" id="UP000046395">
    <property type="component" value="Unassembled WGS sequence"/>
</dbReference>
<evidence type="ECO:0000313" key="3">
    <source>
        <dbReference type="Proteomes" id="UP000046395"/>
    </source>
</evidence>
<reference evidence="4" key="1">
    <citation type="submission" date="2019-12" db="UniProtKB">
        <authorList>
            <consortium name="WormBaseParasite"/>
        </authorList>
    </citation>
    <scope>IDENTIFICATION</scope>
</reference>
<dbReference type="AlphaFoldDB" id="A0A5S6QLZ5"/>
<keyword evidence="2" id="KW-1133">Transmembrane helix</keyword>
<accession>A0A5S6QLZ5</accession>
<evidence type="ECO:0000313" key="4">
    <source>
        <dbReference type="WBParaSite" id="TMUE_2000007892.1"/>
    </source>
</evidence>
<feature type="region of interest" description="Disordered" evidence="1">
    <location>
        <begin position="146"/>
        <end position="176"/>
    </location>
</feature>
<organism evidence="3 4">
    <name type="scientific">Trichuris muris</name>
    <name type="common">Mouse whipworm</name>
    <dbReference type="NCBI Taxonomy" id="70415"/>
    <lineage>
        <taxon>Eukaryota</taxon>
        <taxon>Metazoa</taxon>
        <taxon>Ecdysozoa</taxon>
        <taxon>Nematoda</taxon>
        <taxon>Enoplea</taxon>
        <taxon>Dorylaimia</taxon>
        <taxon>Trichinellida</taxon>
        <taxon>Trichuridae</taxon>
        <taxon>Trichuris</taxon>
    </lineage>
</organism>
<evidence type="ECO:0000256" key="2">
    <source>
        <dbReference type="SAM" id="Phobius"/>
    </source>
</evidence>